<accession>A0A6C0D2S6</accession>
<dbReference type="SUPFAM" id="SSF57850">
    <property type="entry name" value="RING/U-box"/>
    <property type="match status" value="1"/>
</dbReference>
<evidence type="ECO:0000313" key="1">
    <source>
        <dbReference type="EMBL" id="QHT10702.1"/>
    </source>
</evidence>
<dbReference type="EMBL" id="MN739524">
    <property type="protein sequence ID" value="QHT10702.1"/>
    <property type="molecule type" value="Genomic_DNA"/>
</dbReference>
<organism evidence="1">
    <name type="scientific">viral metagenome</name>
    <dbReference type="NCBI Taxonomy" id="1070528"/>
    <lineage>
        <taxon>unclassified sequences</taxon>
        <taxon>metagenomes</taxon>
        <taxon>organismal metagenomes</taxon>
    </lineage>
</organism>
<proteinExistence type="predicted"/>
<protein>
    <submittedName>
        <fullName evidence="1">Uncharacterized protein</fullName>
    </submittedName>
</protein>
<reference evidence="1" key="1">
    <citation type="journal article" date="2020" name="Nature">
        <title>Giant virus diversity and host interactions through global metagenomics.</title>
        <authorList>
            <person name="Schulz F."/>
            <person name="Roux S."/>
            <person name="Paez-Espino D."/>
            <person name="Jungbluth S."/>
            <person name="Walsh D.A."/>
            <person name="Denef V.J."/>
            <person name="McMahon K.D."/>
            <person name="Konstantinidis K.T."/>
            <person name="Eloe-Fadrosh E.A."/>
            <person name="Kyrpides N.C."/>
            <person name="Woyke T."/>
        </authorList>
    </citation>
    <scope>NUCLEOTIDE SEQUENCE</scope>
    <source>
        <strain evidence="1">GVMAG-M-3300023174-107</strain>
    </source>
</reference>
<dbReference type="Gene3D" id="3.30.40.10">
    <property type="entry name" value="Zinc/RING finger domain, C3HC4 (zinc finger)"/>
    <property type="match status" value="1"/>
</dbReference>
<dbReference type="AlphaFoldDB" id="A0A6C0D2S6"/>
<sequence length="171" mass="20190">MNLKTDITNINLDKLCLISKEPIINEICLPCNHSYEYEYLYEEIKQQKNRHKIYFKCPYCRSIYNSCIPYYEIDNVDKLKNINIGPILNLLNCSQNNCKNPANQFKNGLFCWKHYTKSMIVVESCKAICLNGKPCKNKRKNDIYCNVHKIKEPQNETLNKNDQIETKIIKL</sequence>
<dbReference type="InterPro" id="IPR013083">
    <property type="entry name" value="Znf_RING/FYVE/PHD"/>
</dbReference>
<name>A0A6C0D2S6_9ZZZZ</name>